<dbReference type="SUPFAM" id="SSF54909">
    <property type="entry name" value="Dimeric alpha+beta barrel"/>
    <property type="match status" value="1"/>
</dbReference>
<sequence>MAAKPAALSIELSTITFLRTAEPIDQSRGGFPEISQIHTTNGRWDLLVELSASSLGNFDAVMRKIRLVPGTAL</sequence>
<dbReference type="AlphaFoldDB" id="A0A9Q9DDM4"/>
<geneLocation type="plasmid" evidence="2 3">
    <name>pB</name>
</geneLocation>
<name>A0A9Q9DDM4_ENSAD</name>
<evidence type="ECO:0000313" key="2">
    <source>
        <dbReference type="EMBL" id="USJ27461.1"/>
    </source>
</evidence>
<evidence type="ECO:0000313" key="3">
    <source>
        <dbReference type="Proteomes" id="UP001055460"/>
    </source>
</evidence>
<evidence type="ECO:0000259" key="1">
    <source>
        <dbReference type="Pfam" id="PF01037"/>
    </source>
</evidence>
<dbReference type="OrthoDB" id="9809462at2"/>
<dbReference type="EMBL" id="CP098809">
    <property type="protein sequence ID" value="USJ27461.1"/>
    <property type="molecule type" value="Genomic_DNA"/>
</dbReference>
<protein>
    <submittedName>
        <fullName evidence="2">Lrp/AsnC ligand binding domain-containing protein</fullName>
    </submittedName>
</protein>
<proteinExistence type="predicted"/>
<organism evidence="2 3">
    <name type="scientific">Ensifer adhaerens</name>
    <name type="common">Sinorhizobium morelense</name>
    <dbReference type="NCBI Taxonomy" id="106592"/>
    <lineage>
        <taxon>Bacteria</taxon>
        <taxon>Pseudomonadati</taxon>
        <taxon>Pseudomonadota</taxon>
        <taxon>Alphaproteobacteria</taxon>
        <taxon>Hyphomicrobiales</taxon>
        <taxon>Rhizobiaceae</taxon>
        <taxon>Sinorhizobium/Ensifer group</taxon>
        <taxon>Ensifer</taxon>
    </lineage>
</organism>
<dbReference type="Proteomes" id="UP001055460">
    <property type="component" value="Plasmid pB"/>
</dbReference>
<accession>A0A9Q9DDM4</accession>
<dbReference type="InterPro" id="IPR011008">
    <property type="entry name" value="Dimeric_a/b-barrel"/>
</dbReference>
<dbReference type="Gene3D" id="3.30.70.920">
    <property type="match status" value="1"/>
</dbReference>
<keyword evidence="2" id="KW-0614">Plasmid</keyword>
<feature type="domain" description="Transcription regulator AsnC/Lrp ligand binding" evidence="1">
    <location>
        <begin position="30"/>
        <end position="70"/>
    </location>
</feature>
<reference evidence="2" key="1">
    <citation type="submission" date="2022-06" db="EMBL/GenBank/DDBJ databases">
        <title>Physiological and biochemical characterization and genomic elucidation of a strain of the genus Ensifer adhaerens M8 that combines arsenic oxidation and chromium reduction.</title>
        <authorList>
            <person name="Li X."/>
            <person name="Yu c."/>
        </authorList>
    </citation>
    <scope>NUCLEOTIDE SEQUENCE</scope>
    <source>
        <strain evidence="2">M8</strain>
        <plasmid evidence="2">pB</plasmid>
    </source>
</reference>
<dbReference type="InterPro" id="IPR019887">
    <property type="entry name" value="Tscrpt_reg_AsnC/Lrp_C"/>
</dbReference>
<dbReference type="Pfam" id="PF01037">
    <property type="entry name" value="AsnC_trans_reg"/>
    <property type="match status" value="1"/>
</dbReference>
<gene>
    <name evidence="2" type="ORF">NE863_34060</name>
</gene>